<evidence type="ECO:0008006" key="3">
    <source>
        <dbReference type="Google" id="ProtNLM"/>
    </source>
</evidence>
<proteinExistence type="predicted"/>
<dbReference type="EMBL" id="CAJPVJ010007941">
    <property type="protein sequence ID" value="CAG2171603.1"/>
    <property type="molecule type" value="Genomic_DNA"/>
</dbReference>
<reference evidence="1" key="1">
    <citation type="submission" date="2020-11" db="EMBL/GenBank/DDBJ databases">
        <authorList>
            <person name="Tran Van P."/>
        </authorList>
    </citation>
    <scope>NUCLEOTIDE SEQUENCE</scope>
</reference>
<sequence length="187" mass="21248">MSEEETESKIFANRRPSLQRLDGIVPDVIDSVPNGVINVRYRSGVDINLGNEVTPTQVAEQPLVEWAADYGNYYTLVLTDPDVFGRNGPKYGEYKHWVVVNIPGTDIKRGRDLTEYQSSGPARGTGPHRYVFLVYKQPDIIETDSKIVNTYSLEGRLFFDVRSFARKYNLGEPVAINYYHCQFETSS</sequence>
<dbReference type="SUPFAM" id="SSF49777">
    <property type="entry name" value="PEBP-like"/>
    <property type="match status" value="1"/>
</dbReference>
<evidence type="ECO:0000313" key="1">
    <source>
        <dbReference type="EMBL" id="CAD7654416.1"/>
    </source>
</evidence>
<dbReference type="Pfam" id="PF01161">
    <property type="entry name" value="PBP"/>
    <property type="match status" value="1"/>
</dbReference>
<organism evidence="1">
    <name type="scientific">Oppiella nova</name>
    <dbReference type="NCBI Taxonomy" id="334625"/>
    <lineage>
        <taxon>Eukaryota</taxon>
        <taxon>Metazoa</taxon>
        <taxon>Ecdysozoa</taxon>
        <taxon>Arthropoda</taxon>
        <taxon>Chelicerata</taxon>
        <taxon>Arachnida</taxon>
        <taxon>Acari</taxon>
        <taxon>Acariformes</taxon>
        <taxon>Sarcoptiformes</taxon>
        <taxon>Oribatida</taxon>
        <taxon>Brachypylina</taxon>
        <taxon>Oppioidea</taxon>
        <taxon>Oppiidae</taxon>
        <taxon>Oppiella</taxon>
    </lineage>
</organism>
<accession>A0A7R9QQD1</accession>
<gene>
    <name evidence="1" type="ORF">ONB1V03_LOCUS11063</name>
</gene>
<dbReference type="InterPro" id="IPR035810">
    <property type="entry name" value="PEBP_euk"/>
</dbReference>
<dbReference type="Proteomes" id="UP000728032">
    <property type="component" value="Unassembled WGS sequence"/>
</dbReference>
<name>A0A7R9QQD1_9ACAR</name>
<protein>
    <recommendedName>
        <fullName evidence="3">Phosphatidylethanolamine-binding protein</fullName>
    </recommendedName>
</protein>
<dbReference type="InterPro" id="IPR008914">
    <property type="entry name" value="PEBP"/>
</dbReference>
<dbReference type="EMBL" id="OC922766">
    <property type="protein sequence ID" value="CAD7654416.1"/>
    <property type="molecule type" value="Genomic_DNA"/>
</dbReference>
<dbReference type="Gene3D" id="3.90.280.10">
    <property type="entry name" value="PEBP-like"/>
    <property type="match status" value="1"/>
</dbReference>
<dbReference type="OrthoDB" id="2506647at2759"/>
<dbReference type="PANTHER" id="PTHR11362:SF82">
    <property type="entry name" value="PHOSPHATIDYLETHANOLAMINE-BINDING PROTEIN 4"/>
    <property type="match status" value="1"/>
</dbReference>
<evidence type="ECO:0000313" key="2">
    <source>
        <dbReference type="Proteomes" id="UP000728032"/>
    </source>
</evidence>
<dbReference type="CDD" id="cd00866">
    <property type="entry name" value="PEBP_euk"/>
    <property type="match status" value="1"/>
</dbReference>
<dbReference type="PANTHER" id="PTHR11362">
    <property type="entry name" value="PHOSPHATIDYLETHANOLAMINE-BINDING PROTEIN"/>
    <property type="match status" value="1"/>
</dbReference>
<keyword evidence="2" id="KW-1185">Reference proteome</keyword>
<dbReference type="AlphaFoldDB" id="A0A7R9QQD1"/>
<dbReference type="InterPro" id="IPR036610">
    <property type="entry name" value="PEBP-like_sf"/>
</dbReference>